<dbReference type="InterPro" id="IPR012337">
    <property type="entry name" value="RNaseH-like_sf"/>
</dbReference>
<dbReference type="SUPFAM" id="SSF53098">
    <property type="entry name" value="Ribonuclease H-like"/>
    <property type="match status" value="1"/>
</dbReference>
<accession>A0A8T0MLX8</accession>
<dbReference type="PANTHER" id="PTHR45749:SF35">
    <property type="entry name" value="AC-LIKE TRANSPOSASE-RELATED"/>
    <property type="match status" value="1"/>
</dbReference>
<dbReference type="GO" id="GO:0046983">
    <property type="term" value="F:protein dimerization activity"/>
    <property type="evidence" value="ECO:0007669"/>
    <property type="project" value="InterPro"/>
</dbReference>
<keyword evidence="4" id="KW-1185">Reference proteome</keyword>
<dbReference type="EMBL" id="CM029054">
    <property type="protein sequence ID" value="KAG2536164.1"/>
    <property type="molecule type" value="Genomic_DNA"/>
</dbReference>
<dbReference type="InterPro" id="IPR006580">
    <property type="entry name" value="Znf_TTF"/>
</dbReference>
<dbReference type="PANTHER" id="PTHR45749">
    <property type="match status" value="1"/>
</dbReference>
<dbReference type="AlphaFoldDB" id="A0A8T0MLX8"/>
<dbReference type="SMART" id="SM00597">
    <property type="entry name" value="ZnF_TTF"/>
    <property type="match status" value="1"/>
</dbReference>
<dbReference type="Proteomes" id="UP000823388">
    <property type="component" value="Chromosome 9N"/>
</dbReference>
<feature type="domain" description="TTF-type" evidence="2">
    <location>
        <begin position="146"/>
        <end position="231"/>
    </location>
</feature>
<feature type="compositionally biased region" description="Basic and acidic residues" evidence="1">
    <location>
        <begin position="1"/>
        <end position="11"/>
    </location>
</feature>
<evidence type="ECO:0000313" key="4">
    <source>
        <dbReference type="Proteomes" id="UP000823388"/>
    </source>
</evidence>
<evidence type="ECO:0000256" key="1">
    <source>
        <dbReference type="SAM" id="MobiDB-lite"/>
    </source>
</evidence>
<evidence type="ECO:0000313" key="3">
    <source>
        <dbReference type="EMBL" id="KAG2536164.1"/>
    </source>
</evidence>
<comment type="caution">
    <text evidence="3">The sequence shown here is derived from an EMBL/GenBank/DDBJ whole genome shotgun (WGS) entry which is preliminary data.</text>
</comment>
<feature type="region of interest" description="Disordered" evidence="1">
    <location>
        <begin position="1"/>
        <end position="91"/>
    </location>
</feature>
<dbReference type="InterPro" id="IPR008906">
    <property type="entry name" value="HATC_C_dom"/>
</dbReference>
<gene>
    <name evidence="3" type="ORF">PVAP13_9NG164900</name>
</gene>
<dbReference type="Pfam" id="PF05699">
    <property type="entry name" value="Dimer_Tnp_hAT"/>
    <property type="match status" value="1"/>
</dbReference>
<proteinExistence type="predicted"/>
<name>A0A8T0MLX8_PANVG</name>
<protein>
    <recommendedName>
        <fullName evidence="2">TTF-type domain-containing protein</fullName>
    </recommendedName>
</protein>
<reference evidence="3" key="1">
    <citation type="submission" date="2020-05" db="EMBL/GenBank/DDBJ databases">
        <title>WGS assembly of Panicum virgatum.</title>
        <authorList>
            <person name="Lovell J.T."/>
            <person name="Jenkins J."/>
            <person name="Shu S."/>
            <person name="Juenger T.E."/>
            <person name="Schmutz J."/>
        </authorList>
    </citation>
    <scope>NUCLEOTIDE SEQUENCE</scope>
    <source>
        <strain evidence="3">AP13</strain>
    </source>
</reference>
<evidence type="ECO:0000259" key="2">
    <source>
        <dbReference type="SMART" id="SM00597"/>
    </source>
</evidence>
<organism evidence="3 4">
    <name type="scientific">Panicum virgatum</name>
    <name type="common">Blackwell switchgrass</name>
    <dbReference type="NCBI Taxonomy" id="38727"/>
    <lineage>
        <taxon>Eukaryota</taxon>
        <taxon>Viridiplantae</taxon>
        <taxon>Streptophyta</taxon>
        <taxon>Embryophyta</taxon>
        <taxon>Tracheophyta</taxon>
        <taxon>Spermatophyta</taxon>
        <taxon>Magnoliopsida</taxon>
        <taxon>Liliopsida</taxon>
        <taxon>Poales</taxon>
        <taxon>Poaceae</taxon>
        <taxon>PACMAD clade</taxon>
        <taxon>Panicoideae</taxon>
        <taxon>Panicodae</taxon>
        <taxon>Paniceae</taxon>
        <taxon>Panicinae</taxon>
        <taxon>Panicum</taxon>
        <taxon>Panicum sect. Hiantes</taxon>
    </lineage>
</organism>
<sequence length="755" mass="86237">MSSRRYESGAEKRKKKQRLEAAAQSQKGALDRFVLREMPPITDDHGHGDAAVDQAETPATTIVQDDDANNSGGRDHDASNTDSGGNDANIAEDINNSFQHDIFDPRTWDALDSKTIDILLQKGPKRDLSIEHGPRDKFSRRFSALSYTRVMSNGEKHDREWLVYSKEPVRVFCFCCKLLRKGHVRGQLANEGCNDWHHLGERLQEHKVSREHVTNMSRWYDLRLGLQENKTIDKAAQRELEKEREHWRKVLLMILLIVKFLAEHNIAFRGSNSRLYQDSNGNFFGLVQMLAELDPVIKEHVDCITNDQIHDHYLGPSIQNELINLLACAIRSAIVAKVKEANHQEQMSLIIRYVDTSSGSVCIEESFLGFLDVNDTTGQGLFDLDVDNVRGQGYDNGSNMKGKNIGVQKKVLDVNPRAFYSACGCHSLNLTLCDMAKVIQRIYTTFANSTKRWKILKDNITGLTLKSLSSTHWESRLEKIREALVQVAESDDDPGKSSFEFLVAIIIWYEILSAINFVSKQLQSKDMLIDIAIESMDINPEFVTKRKINRKRQFDEAADDASSVSQSEVESFRINYFIPLVDQAIVSLTRRFEQYQGYEKTFGFLFTSEKLRFLDHKNLMAACVNLENALKSGEHKDIDGHELYAELIIIQELLQGSMGPLDILKFLKKRPFYPNAIIAYRILLTILVTVASAERSFSKLKLLKSYLRSTMMQERLNGLATISIENDILEEINYEDIIEDFISKNTRRMLLFSRT</sequence>